<proteinExistence type="predicted"/>
<dbReference type="HOGENOM" id="CLU_2160873_0_0_1"/>
<feature type="compositionally biased region" description="Acidic residues" evidence="1">
    <location>
        <begin position="1"/>
        <end position="12"/>
    </location>
</feature>
<dbReference type="EMBL" id="GL732627">
    <property type="protein sequence ID" value="EFX69977.1"/>
    <property type="molecule type" value="Genomic_DNA"/>
</dbReference>
<dbReference type="InParanoid" id="E9HE89"/>
<name>E9HE89_DAPPU</name>
<feature type="region of interest" description="Disordered" evidence="1">
    <location>
        <begin position="1"/>
        <end position="25"/>
    </location>
</feature>
<protein>
    <submittedName>
        <fullName evidence="2">Uncharacterized protein</fullName>
    </submittedName>
</protein>
<keyword evidence="3" id="KW-1185">Reference proteome</keyword>
<evidence type="ECO:0000313" key="3">
    <source>
        <dbReference type="Proteomes" id="UP000000305"/>
    </source>
</evidence>
<dbReference type="AlphaFoldDB" id="E9HE89"/>
<sequence length="111" mass="13065">MSSDSSEDEVEPNENTKEQTKWRQAIGKPEGVMKRTIQHGRDKLIRLQWKILLKMIEQQFGNKWRLYLENIEELEDDFQLMLVFNSCCSVLSVSTLNIEVIWGKYSAEEVI</sequence>
<reference evidence="2 3" key="1">
    <citation type="journal article" date="2011" name="Science">
        <title>The ecoresponsive genome of Daphnia pulex.</title>
        <authorList>
            <person name="Colbourne J.K."/>
            <person name="Pfrender M.E."/>
            <person name="Gilbert D."/>
            <person name="Thomas W.K."/>
            <person name="Tucker A."/>
            <person name="Oakley T.H."/>
            <person name="Tokishita S."/>
            <person name="Aerts A."/>
            <person name="Arnold G.J."/>
            <person name="Basu M.K."/>
            <person name="Bauer D.J."/>
            <person name="Caceres C.E."/>
            <person name="Carmel L."/>
            <person name="Casola C."/>
            <person name="Choi J.H."/>
            <person name="Detter J.C."/>
            <person name="Dong Q."/>
            <person name="Dusheyko S."/>
            <person name="Eads B.D."/>
            <person name="Frohlich T."/>
            <person name="Geiler-Samerotte K.A."/>
            <person name="Gerlach D."/>
            <person name="Hatcher P."/>
            <person name="Jogdeo S."/>
            <person name="Krijgsveld J."/>
            <person name="Kriventseva E.V."/>
            <person name="Kultz D."/>
            <person name="Laforsch C."/>
            <person name="Lindquist E."/>
            <person name="Lopez J."/>
            <person name="Manak J.R."/>
            <person name="Muller J."/>
            <person name="Pangilinan J."/>
            <person name="Patwardhan R.P."/>
            <person name="Pitluck S."/>
            <person name="Pritham E.J."/>
            <person name="Rechtsteiner A."/>
            <person name="Rho M."/>
            <person name="Rogozin I.B."/>
            <person name="Sakarya O."/>
            <person name="Salamov A."/>
            <person name="Schaack S."/>
            <person name="Shapiro H."/>
            <person name="Shiga Y."/>
            <person name="Skalitzky C."/>
            <person name="Smith Z."/>
            <person name="Souvorov A."/>
            <person name="Sung W."/>
            <person name="Tang Z."/>
            <person name="Tsuchiya D."/>
            <person name="Tu H."/>
            <person name="Vos H."/>
            <person name="Wang M."/>
            <person name="Wolf Y.I."/>
            <person name="Yamagata H."/>
            <person name="Yamada T."/>
            <person name="Ye Y."/>
            <person name="Shaw J.R."/>
            <person name="Andrews J."/>
            <person name="Crease T.J."/>
            <person name="Tang H."/>
            <person name="Lucas S.M."/>
            <person name="Robertson H.M."/>
            <person name="Bork P."/>
            <person name="Koonin E.V."/>
            <person name="Zdobnov E.M."/>
            <person name="Grigoriev I.V."/>
            <person name="Lynch M."/>
            <person name="Boore J.L."/>
        </authorList>
    </citation>
    <scope>NUCLEOTIDE SEQUENCE [LARGE SCALE GENOMIC DNA]</scope>
</reference>
<accession>E9HE89</accession>
<dbReference type="KEGG" id="dpx:DAPPUDRAFT_113153"/>
<dbReference type="Proteomes" id="UP000000305">
    <property type="component" value="Unassembled WGS sequence"/>
</dbReference>
<evidence type="ECO:0000313" key="2">
    <source>
        <dbReference type="EMBL" id="EFX69977.1"/>
    </source>
</evidence>
<gene>
    <name evidence="2" type="ORF">DAPPUDRAFT_113153</name>
</gene>
<organism evidence="2 3">
    <name type="scientific">Daphnia pulex</name>
    <name type="common">Water flea</name>
    <dbReference type="NCBI Taxonomy" id="6669"/>
    <lineage>
        <taxon>Eukaryota</taxon>
        <taxon>Metazoa</taxon>
        <taxon>Ecdysozoa</taxon>
        <taxon>Arthropoda</taxon>
        <taxon>Crustacea</taxon>
        <taxon>Branchiopoda</taxon>
        <taxon>Diplostraca</taxon>
        <taxon>Cladocera</taxon>
        <taxon>Anomopoda</taxon>
        <taxon>Daphniidae</taxon>
        <taxon>Daphnia</taxon>
    </lineage>
</organism>
<evidence type="ECO:0000256" key="1">
    <source>
        <dbReference type="SAM" id="MobiDB-lite"/>
    </source>
</evidence>